<keyword evidence="3" id="KW-1185">Reference proteome</keyword>
<feature type="signal peptide" evidence="1">
    <location>
        <begin position="1"/>
        <end position="21"/>
    </location>
</feature>
<dbReference type="PANTHER" id="PTHR35685">
    <property type="entry name" value="825-OAK-RELATED-RELATED"/>
    <property type="match status" value="1"/>
</dbReference>
<dbReference type="AlphaFoldDB" id="A0AAU9FWG5"/>
<reference evidence="2 3" key="1">
    <citation type="submission" date="2024-02" db="EMBL/GenBank/DDBJ databases">
        <title>A chromosome-level genome assembly of Drosophila madeirensis, a fruit fly species endemic to Madeira island.</title>
        <authorList>
            <person name="Tomihara K."/>
            <person name="Llopart A."/>
            <person name="Yamamoto D."/>
        </authorList>
    </citation>
    <scope>NUCLEOTIDE SEQUENCE [LARGE SCALE GENOMIC DNA]</scope>
    <source>
        <strain evidence="2 3">RF1</strain>
    </source>
</reference>
<evidence type="ECO:0000256" key="1">
    <source>
        <dbReference type="SAM" id="SignalP"/>
    </source>
</evidence>
<gene>
    <name evidence="2" type="ORF">DMAD_07576</name>
</gene>
<dbReference type="EMBL" id="AP029265">
    <property type="protein sequence ID" value="BFF99749.1"/>
    <property type="molecule type" value="Genomic_DNA"/>
</dbReference>
<evidence type="ECO:0000313" key="2">
    <source>
        <dbReference type="EMBL" id="BFF99749.1"/>
    </source>
</evidence>
<dbReference type="Proteomes" id="UP001500889">
    <property type="component" value="Chromosome J"/>
</dbReference>
<sequence>MFKLSALVVLVAAIACSMAEAKPGVVVGAAAVPAGVVTATSSQYVARNFNGVAAAPIVAPVAAAYTAPVAAAYTSPVAAAYTSPVAAAYTAPVAAAYSAYPYSAYPYASYPYAAGYTTVL</sequence>
<organism evidence="2 3">
    <name type="scientific">Drosophila madeirensis</name>
    <name type="common">Fruit fly</name>
    <dbReference type="NCBI Taxonomy" id="30013"/>
    <lineage>
        <taxon>Eukaryota</taxon>
        <taxon>Metazoa</taxon>
        <taxon>Ecdysozoa</taxon>
        <taxon>Arthropoda</taxon>
        <taxon>Hexapoda</taxon>
        <taxon>Insecta</taxon>
        <taxon>Pterygota</taxon>
        <taxon>Neoptera</taxon>
        <taxon>Endopterygota</taxon>
        <taxon>Diptera</taxon>
        <taxon>Brachycera</taxon>
        <taxon>Muscomorpha</taxon>
        <taxon>Ephydroidea</taxon>
        <taxon>Drosophilidae</taxon>
        <taxon>Drosophila</taxon>
        <taxon>Sophophora</taxon>
    </lineage>
</organism>
<accession>A0AAU9FWG5</accession>
<proteinExistence type="predicted"/>
<dbReference type="PROSITE" id="PS51257">
    <property type="entry name" value="PROKAR_LIPOPROTEIN"/>
    <property type="match status" value="1"/>
</dbReference>
<evidence type="ECO:0000313" key="3">
    <source>
        <dbReference type="Proteomes" id="UP001500889"/>
    </source>
</evidence>
<protein>
    <submittedName>
        <fullName evidence="2">Vitelline membrane protein Vm26Ab</fullName>
    </submittedName>
</protein>
<feature type="chain" id="PRO_5043403809" evidence="1">
    <location>
        <begin position="22"/>
        <end position="120"/>
    </location>
</feature>
<keyword evidence="1" id="KW-0732">Signal</keyword>
<name>A0AAU9FWG5_DROMD</name>
<dbReference type="PANTHER" id="PTHR35685:SF2">
    <property type="entry name" value="825-OAK-RELATED"/>
    <property type="match status" value="1"/>
</dbReference>